<evidence type="ECO:0000259" key="2">
    <source>
        <dbReference type="Pfam" id="PF00931"/>
    </source>
</evidence>
<dbReference type="OrthoDB" id="2973320at2759"/>
<dbReference type="PANTHER" id="PTHR36766:SF61">
    <property type="entry name" value="NB-ARC DOMAIN DISEASE RESISTANCE PROTEIN"/>
    <property type="match status" value="1"/>
</dbReference>
<dbReference type="InterPro" id="IPR002182">
    <property type="entry name" value="NB-ARC"/>
</dbReference>
<protein>
    <submittedName>
        <fullName evidence="3">LRR and NB-ARC domains-containing disease resistance protein</fullName>
    </submittedName>
</protein>
<organism evidence="3 4">
    <name type="scientific">Artemisia annua</name>
    <name type="common">Sweet wormwood</name>
    <dbReference type="NCBI Taxonomy" id="35608"/>
    <lineage>
        <taxon>Eukaryota</taxon>
        <taxon>Viridiplantae</taxon>
        <taxon>Streptophyta</taxon>
        <taxon>Embryophyta</taxon>
        <taxon>Tracheophyta</taxon>
        <taxon>Spermatophyta</taxon>
        <taxon>Magnoliopsida</taxon>
        <taxon>eudicotyledons</taxon>
        <taxon>Gunneridae</taxon>
        <taxon>Pentapetalae</taxon>
        <taxon>asterids</taxon>
        <taxon>campanulids</taxon>
        <taxon>Asterales</taxon>
        <taxon>Asteraceae</taxon>
        <taxon>Asteroideae</taxon>
        <taxon>Anthemideae</taxon>
        <taxon>Artemisiinae</taxon>
        <taxon>Artemisia</taxon>
    </lineage>
</organism>
<name>A0A2U1MPM8_ARTAN</name>
<dbReference type="EMBL" id="PKPP01004699">
    <property type="protein sequence ID" value="PWA63164.1"/>
    <property type="molecule type" value="Genomic_DNA"/>
</dbReference>
<evidence type="ECO:0000313" key="4">
    <source>
        <dbReference type="Proteomes" id="UP000245207"/>
    </source>
</evidence>
<reference evidence="3 4" key="1">
    <citation type="journal article" date="2018" name="Mol. Plant">
        <title>The genome of Artemisia annua provides insight into the evolution of Asteraceae family and artemisinin biosynthesis.</title>
        <authorList>
            <person name="Shen Q."/>
            <person name="Zhang L."/>
            <person name="Liao Z."/>
            <person name="Wang S."/>
            <person name="Yan T."/>
            <person name="Shi P."/>
            <person name="Liu M."/>
            <person name="Fu X."/>
            <person name="Pan Q."/>
            <person name="Wang Y."/>
            <person name="Lv Z."/>
            <person name="Lu X."/>
            <person name="Zhang F."/>
            <person name="Jiang W."/>
            <person name="Ma Y."/>
            <person name="Chen M."/>
            <person name="Hao X."/>
            <person name="Li L."/>
            <person name="Tang Y."/>
            <person name="Lv G."/>
            <person name="Zhou Y."/>
            <person name="Sun X."/>
            <person name="Brodelius P.E."/>
            <person name="Rose J.K.C."/>
            <person name="Tang K."/>
        </authorList>
    </citation>
    <scope>NUCLEOTIDE SEQUENCE [LARGE SCALE GENOMIC DNA]</scope>
    <source>
        <strain evidence="4">cv. Huhao1</strain>
        <tissue evidence="3">Leaf</tissue>
    </source>
</reference>
<dbReference type="GO" id="GO:0043531">
    <property type="term" value="F:ADP binding"/>
    <property type="evidence" value="ECO:0007669"/>
    <property type="project" value="InterPro"/>
</dbReference>
<dbReference type="STRING" id="35608.A0A2U1MPM8"/>
<dbReference type="PANTHER" id="PTHR36766">
    <property type="entry name" value="PLANT BROAD-SPECTRUM MILDEW RESISTANCE PROTEIN RPW8"/>
    <property type="match status" value="1"/>
</dbReference>
<evidence type="ECO:0000256" key="1">
    <source>
        <dbReference type="ARBA" id="ARBA00022821"/>
    </source>
</evidence>
<dbReference type="Pfam" id="PF00931">
    <property type="entry name" value="NB-ARC"/>
    <property type="match status" value="1"/>
</dbReference>
<proteinExistence type="predicted"/>
<dbReference type="Gene3D" id="3.40.50.300">
    <property type="entry name" value="P-loop containing nucleotide triphosphate hydrolases"/>
    <property type="match status" value="1"/>
</dbReference>
<dbReference type="AlphaFoldDB" id="A0A2U1MPM8"/>
<keyword evidence="1" id="KW-0611">Plant defense</keyword>
<accession>A0A2U1MPM8</accession>
<dbReference type="GO" id="GO:0006952">
    <property type="term" value="P:defense response"/>
    <property type="evidence" value="ECO:0007669"/>
    <property type="project" value="UniProtKB-KW"/>
</dbReference>
<evidence type="ECO:0000313" key="3">
    <source>
        <dbReference type="EMBL" id="PWA63164.1"/>
    </source>
</evidence>
<dbReference type="SUPFAM" id="SSF52540">
    <property type="entry name" value="P-loop containing nucleoside triphosphate hydrolases"/>
    <property type="match status" value="1"/>
</dbReference>
<sequence>MCRLEFKIKLSVGGELRLLLVFKWRDFGRKNGWRREKGFVIDICFCHTYNCALESPLVVITWLTVPVLLSNGLHFIRGGKMLAVLDYINNKLQDLEKEKVTLGLEVKDDRSKDRNRQYETSLLVDASSIVGRQADKDALVQRLLADEPCNKNFSIVPIVGMGGVGKTTLARLLYNEKLVKDHFDLKAVVPLLSVDIERVSPHLYV</sequence>
<feature type="domain" description="NB-ARC" evidence="2">
    <location>
        <begin position="133"/>
        <end position="188"/>
    </location>
</feature>
<comment type="caution">
    <text evidence="3">The sequence shown here is derived from an EMBL/GenBank/DDBJ whole genome shotgun (WGS) entry which is preliminary data.</text>
</comment>
<keyword evidence="4" id="KW-1185">Reference proteome</keyword>
<dbReference type="Proteomes" id="UP000245207">
    <property type="component" value="Unassembled WGS sequence"/>
</dbReference>
<gene>
    <name evidence="3" type="ORF">CTI12_AA356970</name>
</gene>
<dbReference type="InterPro" id="IPR027417">
    <property type="entry name" value="P-loop_NTPase"/>
</dbReference>